<dbReference type="GO" id="GO:0005737">
    <property type="term" value="C:cytoplasm"/>
    <property type="evidence" value="ECO:0007669"/>
    <property type="project" value="TreeGrafter"/>
</dbReference>
<evidence type="ECO:0000256" key="2">
    <source>
        <dbReference type="ARBA" id="ARBA00022723"/>
    </source>
</evidence>
<comment type="similarity">
    <text evidence="1">Belongs to the IAP family.</text>
</comment>
<evidence type="ECO:0000256" key="5">
    <source>
        <dbReference type="PROSITE-ProRule" id="PRU00175"/>
    </source>
</evidence>
<reference evidence="9" key="1">
    <citation type="submission" date="2021-02" db="EMBL/GenBank/DDBJ databases">
        <authorList>
            <person name="Nowell W R."/>
        </authorList>
    </citation>
    <scope>NUCLEOTIDE SEQUENCE</scope>
</reference>
<dbReference type="GO" id="GO:0031398">
    <property type="term" value="P:positive regulation of protein ubiquitination"/>
    <property type="evidence" value="ECO:0007669"/>
    <property type="project" value="TreeGrafter"/>
</dbReference>
<evidence type="ECO:0000256" key="3">
    <source>
        <dbReference type="ARBA" id="ARBA00022771"/>
    </source>
</evidence>
<dbReference type="InterPro" id="IPR001841">
    <property type="entry name" value="Znf_RING"/>
</dbReference>
<dbReference type="Proteomes" id="UP000677228">
    <property type="component" value="Unassembled WGS sequence"/>
</dbReference>
<evidence type="ECO:0000256" key="6">
    <source>
        <dbReference type="SAM" id="MobiDB-lite"/>
    </source>
</evidence>
<comment type="caution">
    <text evidence="9">The sequence shown here is derived from an EMBL/GenBank/DDBJ whole genome shotgun (WGS) entry which is preliminary data.</text>
</comment>
<organism evidence="9 10">
    <name type="scientific">Didymodactylos carnosus</name>
    <dbReference type="NCBI Taxonomy" id="1234261"/>
    <lineage>
        <taxon>Eukaryota</taxon>
        <taxon>Metazoa</taxon>
        <taxon>Spiralia</taxon>
        <taxon>Gnathifera</taxon>
        <taxon>Rotifera</taxon>
        <taxon>Eurotatoria</taxon>
        <taxon>Bdelloidea</taxon>
        <taxon>Philodinida</taxon>
        <taxon>Philodinidae</taxon>
        <taxon>Didymodactylos</taxon>
    </lineage>
</organism>
<feature type="domain" description="RING-type" evidence="7">
    <location>
        <begin position="214"/>
        <end position="249"/>
    </location>
</feature>
<dbReference type="GO" id="GO:0005634">
    <property type="term" value="C:nucleus"/>
    <property type="evidence" value="ECO:0007669"/>
    <property type="project" value="TreeGrafter"/>
</dbReference>
<dbReference type="PROSITE" id="PS50089">
    <property type="entry name" value="ZF_RING_2"/>
    <property type="match status" value="1"/>
</dbReference>
<dbReference type="InterPro" id="IPR050784">
    <property type="entry name" value="IAP"/>
</dbReference>
<dbReference type="SUPFAM" id="SSF57924">
    <property type="entry name" value="Inhibitor of apoptosis (IAP) repeat"/>
    <property type="match status" value="1"/>
</dbReference>
<dbReference type="Pfam" id="PF13920">
    <property type="entry name" value="zf-C3HC4_3"/>
    <property type="match status" value="1"/>
</dbReference>
<gene>
    <name evidence="8" type="ORF">OVA965_LOCUS7401</name>
    <name evidence="9" type="ORF">TMI583_LOCUS7396</name>
</gene>
<dbReference type="Gene3D" id="1.10.1170.10">
    <property type="entry name" value="Inhibitor Of Apoptosis Protein (2mihbC-IAP-1), Chain A"/>
    <property type="match status" value="1"/>
</dbReference>
<accession>A0A8S2HKV5</accession>
<dbReference type="Proteomes" id="UP000682733">
    <property type="component" value="Unassembled WGS sequence"/>
</dbReference>
<evidence type="ECO:0000256" key="4">
    <source>
        <dbReference type="ARBA" id="ARBA00022833"/>
    </source>
</evidence>
<dbReference type="InterPro" id="IPR001370">
    <property type="entry name" value="BIR_rpt"/>
</dbReference>
<dbReference type="GO" id="GO:0008270">
    <property type="term" value="F:zinc ion binding"/>
    <property type="evidence" value="ECO:0007669"/>
    <property type="project" value="UniProtKB-KW"/>
</dbReference>
<dbReference type="EMBL" id="CAJNOK010002353">
    <property type="protein sequence ID" value="CAF0856265.1"/>
    <property type="molecule type" value="Genomic_DNA"/>
</dbReference>
<evidence type="ECO:0000313" key="10">
    <source>
        <dbReference type="Proteomes" id="UP000682733"/>
    </source>
</evidence>
<keyword evidence="3 5" id="KW-0863">Zinc-finger</keyword>
<dbReference type="GO" id="GO:0043027">
    <property type="term" value="F:cysteine-type endopeptidase inhibitor activity involved in apoptotic process"/>
    <property type="evidence" value="ECO:0007669"/>
    <property type="project" value="TreeGrafter"/>
</dbReference>
<evidence type="ECO:0000259" key="7">
    <source>
        <dbReference type="PROSITE" id="PS50089"/>
    </source>
</evidence>
<dbReference type="AlphaFoldDB" id="A0A8S2HKV5"/>
<dbReference type="PROSITE" id="PS50143">
    <property type="entry name" value="BIR_REPEAT_2"/>
    <property type="match status" value="1"/>
</dbReference>
<evidence type="ECO:0000313" key="9">
    <source>
        <dbReference type="EMBL" id="CAF3641298.1"/>
    </source>
</evidence>
<dbReference type="EMBL" id="CAJOBA010002353">
    <property type="protein sequence ID" value="CAF3641298.1"/>
    <property type="molecule type" value="Genomic_DNA"/>
</dbReference>
<sequence>NWGEKDNPMIEHARWFPHCSYVKQLCDDDLYKKIQQSKRAAKQTCSHITQQQTQTRFSVSLTTSNADQLQIPDESTLSRLVAARLDSPVSQRLLTKFKLSIIKRCYEDQLRLKQDDFPSDSDLYMACLILQKQIEIIDGRKENIIIPSKRLLELTEKNKREAIMAQSNAMVNVNGSDTEEEGSEMVTSTPSIEPIDTKKEEKPRQGETENFNVCVLCLTDEKRLACIPCGHLATCVPCGHSLRNCPLCRREIKAFIRVYI</sequence>
<protein>
    <recommendedName>
        <fullName evidence="7">RING-type domain-containing protein</fullName>
    </recommendedName>
</protein>
<name>A0A8S2HKV5_9BILA</name>
<proteinExistence type="inferred from homology"/>
<evidence type="ECO:0000313" key="8">
    <source>
        <dbReference type="EMBL" id="CAF0856265.1"/>
    </source>
</evidence>
<dbReference type="PANTHER" id="PTHR10044:SF139">
    <property type="entry name" value="DEATH-ASSOCIATED INHIBITOR OF APOPTOSIS 2"/>
    <property type="match status" value="1"/>
</dbReference>
<dbReference type="PANTHER" id="PTHR10044">
    <property type="entry name" value="INHIBITOR OF APOPTOSIS"/>
    <property type="match status" value="1"/>
</dbReference>
<dbReference type="Gene3D" id="3.30.40.10">
    <property type="entry name" value="Zinc/RING finger domain, C3HC4 (zinc finger)"/>
    <property type="match status" value="1"/>
</dbReference>
<feature type="region of interest" description="Disordered" evidence="6">
    <location>
        <begin position="176"/>
        <end position="204"/>
    </location>
</feature>
<feature type="compositionally biased region" description="Basic and acidic residues" evidence="6">
    <location>
        <begin position="195"/>
        <end position="204"/>
    </location>
</feature>
<dbReference type="FunFam" id="1.10.1170.10:FF:000002">
    <property type="entry name" value="Baculoviral IAP repeat containing 7"/>
    <property type="match status" value="1"/>
</dbReference>
<dbReference type="GO" id="GO:0043066">
    <property type="term" value="P:negative regulation of apoptotic process"/>
    <property type="evidence" value="ECO:0007669"/>
    <property type="project" value="TreeGrafter"/>
</dbReference>
<evidence type="ECO:0000256" key="1">
    <source>
        <dbReference type="ARBA" id="ARBA00006672"/>
    </source>
</evidence>
<dbReference type="GO" id="GO:0051726">
    <property type="term" value="P:regulation of cell cycle"/>
    <property type="evidence" value="ECO:0007669"/>
    <property type="project" value="TreeGrafter"/>
</dbReference>
<keyword evidence="2" id="KW-0479">Metal-binding</keyword>
<dbReference type="InterPro" id="IPR013083">
    <property type="entry name" value="Znf_RING/FYVE/PHD"/>
</dbReference>
<keyword evidence="4" id="KW-0862">Zinc</keyword>
<dbReference type="GO" id="GO:0061630">
    <property type="term" value="F:ubiquitin protein ligase activity"/>
    <property type="evidence" value="ECO:0007669"/>
    <property type="project" value="TreeGrafter"/>
</dbReference>
<feature type="non-terminal residue" evidence="9">
    <location>
        <position position="1"/>
    </location>
</feature>